<feature type="domain" description="DUF3444" evidence="2">
    <location>
        <begin position="545"/>
        <end position="749"/>
    </location>
</feature>
<evidence type="ECO:0000313" key="3">
    <source>
        <dbReference type="EMBL" id="PNR60089.1"/>
    </source>
</evidence>
<dbReference type="InterPro" id="IPR024593">
    <property type="entry name" value="DUF3444"/>
</dbReference>
<dbReference type="AlphaFoldDB" id="A0A2K1L226"/>
<organism evidence="3">
    <name type="scientific">Physcomitrium patens</name>
    <name type="common">Spreading-leaved earth moss</name>
    <name type="synonym">Physcomitrella patens</name>
    <dbReference type="NCBI Taxonomy" id="3218"/>
    <lineage>
        <taxon>Eukaryota</taxon>
        <taxon>Viridiplantae</taxon>
        <taxon>Streptophyta</taxon>
        <taxon>Embryophyta</taxon>
        <taxon>Bryophyta</taxon>
        <taxon>Bryophytina</taxon>
        <taxon>Bryopsida</taxon>
        <taxon>Funariidae</taxon>
        <taxon>Funariales</taxon>
        <taxon>Funariaceae</taxon>
        <taxon>Physcomitrium</taxon>
    </lineage>
</organism>
<feature type="region of interest" description="Disordered" evidence="1">
    <location>
        <begin position="1"/>
        <end position="23"/>
    </location>
</feature>
<reference evidence="3 5" key="2">
    <citation type="journal article" date="2018" name="Plant J.">
        <title>The Physcomitrella patens chromosome-scale assembly reveals moss genome structure and evolution.</title>
        <authorList>
            <person name="Lang D."/>
            <person name="Ullrich K.K."/>
            <person name="Murat F."/>
            <person name="Fuchs J."/>
            <person name="Jenkins J."/>
            <person name="Haas F.B."/>
            <person name="Piednoel M."/>
            <person name="Gundlach H."/>
            <person name="Van Bel M."/>
            <person name="Meyberg R."/>
            <person name="Vives C."/>
            <person name="Morata J."/>
            <person name="Symeonidi A."/>
            <person name="Hiss M."/>
            <person name="Muchero W."/>
            <person name="Kamisugi Y."/>
            <person name="Saleh O."/>
            <person name="Blanc G."/>
            <person name="Decker E.L."/>
            <person name="van Gessel N."/>
            <person name="Grimwood J."/>
            <person name="Hayes R.D."/>
            <person name="Graham S.W."/>
            <person name="Gunter L.E."/>
            <person name="McDaniel S.F."/>
            <person name="Hoernstein S.N.W."/>
            <person name="Larsson A."/>
            <person name="Li F.W."/>
            <person name="Perroud P.F."/>
            <person name="Phillips J."/>
            <person name="Ranjan P."/>
            <person name="Rokshar D.S."/>
            <person name="Rothfels C.J."/>
            <person name="Schneider L."/>
            <person name="Shu S."/>
            <person name="Stevenson D.W."/>
            <person name="Thummler F."/>
            <person name="Tillich M."/>
            <person name="Villarreal Aguilar J.C."/>
            <person name="Widiez T."/>
            <person name="Wong G.K."/>
            <person name="Wymore A."/>
            <person name="Zhang Y."/>
            <person name="Zimmer A.D."/>
            <person name="Quatrano R.S."/>
            <person name="Mayer K.F.X."/>
            <person name="Goodstein D."/>
            <person name="Casacuberta J.M."/>
            <person name="Vandepoele K."/>
            <person name="Reski R."/>
            <person name="Cuming A.C."/>
            <person name="Tuskan G.A."/>
            <person name="Maumus F."/>
            <person name="Salse J."/>
            <person name="Schmutz J."/>
            <person name="Rensing S.A."/>
        </authorList>
    </citation>
    <scope>NUCLEOTIDE SEQUENCE [LARGE SCALE GENOMIC DNA]</scope>
    <source>
        <strain evidence="4 5">cv. Gransden 2004</strain>
    </source>
</reference>
<evidence type="ECO:0000313" key="5">
    <source>
        <dbReference type="Proteomes" id="UP000006727"/>
    </source>
</evidence>
<sequence length="779" mass="89221">MNFELPSLISRSSPSALHKSLQKATTCDKEVIVNESRKLVMETSDVNDWKATPRRQPTEQADNGSTGPAGANRHDNENQLREGIIVLTDDEDEDNHRNYEEELPDQRTTSPMEGISDKFEIGITVGSVSPGLARDRMTYVHKPRIMVDCSEDWKLFSQPDDRELPNVNVSKVKEEHNRSKLDVEDASWQIGLRKQMERDGHLDAPTDDEGRFSKLNEPLLQEHVSTPVDEFSSYKNRPDARVCVSASTNACVKVESEFQFEQKSLNCTEDYSVDRYEKPGSTFKSQWNSVKHGGNHRKEKPVGDFYYESRSKQWNNCISEAIDDVSSWEVRRDGKDSTKEGPCQFENQQTDTYAETSVFSHEKIQLGMWLRNRRQVYTTEVVKKKKKNRLKMIHSLKQTNISSANENVFEPRVCDSTIEMQTKRLKSDKVKIDKGAEVQKLSGRSGSPPRTKSQLRPKLTKRAKKKSRLDSFFVTGVNVCNDGKRISDKPVSRYTGSKGRILKEHAASHVGGPKQSNRQEHSPHLVKYTMKKQEQVDVNQALLRDVPDSDYYCFDNDRSKGNIKPNQIWSLYDEVDTMPRTLIRVKEVNTNGLFRVTASLMRPHNSSSEKSERNIGYPRSSGYFEKLEETTIVKTLNCFSHKMEYTLKSANVIEIFPQVGEIWALHQNQDSKPSRLEHDRQRIANEEPEFGLAVILSICCRWRAPDIVVLRKRPGFRTLWEPGYEPGALPPTYFDRFSHKVPAYKLTEQDYPDLTGTDCWDVDAAALPECLSNVTETTF</sequence>
<feature type="compositionally biased region" description="Polar residues" evidence="1">
    <location>
        <begin position="442"/>
        <end position="452"/>
    </location>
</feature>
<dbReference type="EMBL" id="ABEU02000002">
    <property type="protein sequence ID" value="PNR60089.1"/>
    <property type="molecule type" value="Genomic_DNA"/>
</dbReference>
<reference evidence="3 5" key="1">
    <citation type="journal article" date="2008" name="Science">
        <title>The Physcomitrella genome reveals evolutionary insights into the conquest of land by plants.</title>
        <authorList>
            <person name="Rensing S."/>
            <person name="Lang D."/>
            <person name="Zimmer A."/>
            <person name="Terry A."/>
            <person name="Salamov A."/>
            <person name="Shapiro H."/>
            <person name="Nishiyama T."/>
            <person name="Perroud P.-F."/>
            <person name="Lindquist E."/>
            <person name="Kamisugi Y."/>
            <person name="Tanahashi T."/>
            <person name="Sakakibara K."/>
            <person name="Fujita T."/>
            <person name="Oishi K."/>
            <person name="Shin-I T."/>
            <person name="Kuroki Y."/>
            <person name="Toyoda A."/>
            <person name="Suzuki Y."/>
            <person name="Hashimoto A."/>
            <person name="Yamaguchi K."/>
            <person name="Sugano A."/>
            <person name="Kohara Y."/>
            <person name="Fujiyama A."/>
            <person name="Anterola A."/>
            <person name="Aoki S."/>
            <person name="Ashton N."/>
            <person name="Barbazuk W.B."/>
            <person name="Barker E."/>
            <person name="Bennetzen J."/>
            <person name="Bezanilla M."/>
            <person name="Blankenship R."/>
            <person name="Cho S.H."/>
            <person name="Dutcher S."/>
            <person name="Estelle M."/>
            <person name="Fawcett J.A."/>
            <person name="Gundlach H."/>
            <person name="Hanada K."/>
            <person name="Heyl A."/>
            <person name="Hicks K.A."/>
            <person name="Hugh J."/>
            <person name="Lohr M."/>
            <person name="Mayer K."/>
            <person name="Melkozernov A."/>
            <person name="Murata T."/>
            <person name="Nelson D."/>
            <person name="Pils B."/>
            <person name="Prigge M."/>
            <person name="Reiss B."/>
            <person name="Renner T."/>
            <person name="Rombauts S."/>
            <person name="Rushton P."/>
            <person name="Sanderfoot A."/>
            <person name="Schween G."/>
            <person name="Shiu S.-H."/>
            <person name="Stueber K."/>
            <person name="Theodoulou F.L."/>
            <person name="Tu H."/>
            <person name="Van de Peer Y."/>
            <person name="Verrier P.J."/>
            <person name="Waters E."/>
            <person name="Wood A."/>
            <person name="Yang L."/>
            <person name="Cove D."/>
            <person name="Cuming A."/>
            <person name="Hasebe M."/>
            <person name="Lucas S."/>
            <person name="Mishler D.B."/>
            <person name="Reski R."/>
            <person name="Grigoriev I."/>
            <person name="Quatrano R.S."/>
            <person name="Boore J.L."/>
        </authorList>
    </citation>
    <scope>NUCLEOTIDE SEQUENCE [LARGE SCALE GENOMIC DNA]</scope>
    <source>
        <strain evidence="4 5">cv. Gransden 2004</strain>
    </source>
</reference>
<name>A0A2K1L226_PHYPA</name>
<proteinExistence type="predicted"/>
<dbReference type="Pfam" id="PF11926">
    <property type="entry name" value="DUF3444"/>
    <property type="match status" value="1"/>
</dbReference>
<protein>
    <recommendedName>
        <fullName evidence="2">DUF3444 domain-containing protein</fullName>
    </recommendedName>
</protein>
<evidence type="ECO:0000256" key="1">
    <source>
        <dbReference type="SAM" id="MobiDB-lite"/>
    </source>
</evidence>
<feature type="region of interest" description="Disordered" evidence="1">
    <location>
        <begin position="44"/>
        <end position="113"/>
    </location>
</feature>
<dbReference type="PANTHER" id="PTHR45089">
    <property type="entry name" value="DNAJ HEAT SHOCK AMINO-TERMINAL DOMAIN PROTEIN-RELATED"/>
    <property type="match status" value="1"/>
</dbReference>
<gene>
    <name evidence="3" type="ORF">PHYPA_002882</name>
</gene>
<feature type="region of interest" description="Disordered" evidence="1">
    <location>
        <begin position="434"/>
        <end position="464"/>
    </location>
</feature>
<dbReference type="Proteomes" id="UP000006727">
    <property type="component" value="Chromosome 2"/>
</dbReference>
<dbReference type="PANTHER" id="PTHR45089:SF24">
    <property type="entry name" value="DNAJ HEAT SHOCK N-TERMINAL DOMAIN-CONTAINING PROTEIN"/>
    <property type="match status" value="1"/>
</dbReference>
<dbReference type="Gramene" id="Pp3c2_18430V3.1">
    <property type="protein sequence ID" value="Pp3c2_18430V3.1"/>
    <property type="gene ID" value="Pp3c2_18430"/>
</dbReference>
<dbReference type="InParanoid" id="A0A2K1L226"/>
<reference evidence="4" key="3">
    <citation type="submission" date="2020-12" db="UniProtKB">
        <authorList>
            <consortium name="EnsemblPlants"/>
        </authorList>
    </citation>
    <scope>IDENTIFICATION</scope>
</reference>
<dbReference type="EnsemblPlants" id="Pp3c2_18430V3.1">
    <property type="protein sequence ID" value="Pp3c2_18430V3.1"/>
    <property type="gene ID" value="Pp3c2_18430"/>
</dbReference>
<keyword evidence="5" id="KW-1185">Reference proteome</keyword>
<accession>A0A2K1L226</accession>
<evidence type="ECO:0000313" key="4">
    <source>
        <dbReference type="EnsemblPlants" id="Pp3c2_18430V3.1"/>
    </source>
</evidence>
<feature type="compositionally biased region" description="Basic residues" evidence="1">
    <location>
        <begin position="453"/>
        <end position="464"/>
    </location>
</feature>
<evidence type="ECO:0000259" key="2">
    <source>
        <dbReference type="Pfam" id="PF11926"/>
    </source>
</evidence>